<dbReference type="EMBL" id="CAXAMN010017668">
    <property type="protein sequence ID" value="CAK9050908.1"/>
    <property type="molecule type" value="Genomic_DNA"/>
</dbReference>
<organism evidence="1 2">
    <name type="scientific">Durusdinium trenchii</name>
    <dbReference type="NCBI Taxonomy" id="1381693"/>
    <lineage>
        <taxon>Eukaryota</taxon>
        <taxon>Sar</taxon>
        <taxon>Alveolata</taxon>
        <taxon>Dinophyceae</taxon>
        <taxon>Suessiales</taxon>
        <taxon>Symbiodiniaceae</taxon>
        <taxon>Durusdinium</taxon>
    </lineage>
</organism>
<keyword evidence="2" id="KW-1185">Reference proteome</keyword>
<name>A0ABP0MHE8_9DINO</name>
<proteinExistence type="predicted"/>
<protein>
    <submittedName>
        <fullName evidence="1">Uncharacterized protein</fullName>
    </submittedName>
</protein>
<sequence>MCPSVMMLHCCRLPRLFFKLPCLYNFTNNVRRKCSLSSCISVFRMHMFSIGGLRGLSSWTHLMRMLLLRSAFTEMLAFFWDVYESLMVSGAERKSEEDEKEQRVAPK</sequence>
<accession>A0ABP0MHE8</accession>
<reference evidence="1 2" key="1">
    <citation type="submission" date="2024-02" db="EMBL/GenBank/DDBJ databases">
        <authorList>
            <person name="Chen Y."/>
            <person name="Shah S."/>
            <person name="Dougan E. K."/>
            <person name="Thang M."/>
            <person name="Chan C."/>
        </authorList>
    </citation>
    <scope>NUCLEOTIDE SEQUENCE [LARGE SCALE GENOMIC DNA]</scope>
</reference>
<evidence type="ECO:0000313" key="2">
    <source>
        <dbReference type="Proteomes" id="UP001642484"/>
    </source>
</evidence>
<evidence type="ECO:0000313" key="1">
    <source>
        <dbReference type="EMBL" id="CAK9050908.1"/>
    </source>
</evidence>
<gene>
    <name evidence="1" type="ORF">CCMP2556_LOCUS25907</name>
</gene>
<dbReference type="Proteomes" id="UP001642484">
    <property type="component" value="Unassembled WGS sequence"/>
</dbReference>
<comment type="caution">
    <text evidence="1">The sequence shown here is derived from an EMBL/GenBank/DDBJ whole genome shotgun (WGS) entry which is preliminary data.</text>
</comment>